<dbReference type="Proteomes" id="UP000540506">
    <property type="component" value="Unassembled WGS sequence"/>
</dbReference>
<organism evidence="1 2">
    <name type="scientific">Kitasatospora kifunensis</name>
    <name type="common">Streptomyces kifunensis</name>
    <dbReference type="NCBI Taxonomy" id="58351"/>
    <lineage>
        <taxon>Bacteria</taxon>
        <taxon>Bacillati</taxon>
        <taxon>Actinomycetota</taxon>
        <taxon>Actinomycetes</taxon>
        <taxon>Kitasatosporales</taxon>
        <taxon>Streptomycetaceae</taxon>
        <taxon>Kitasatospora</taxon>
    </lineage>
</organism>
<sequence length="173" mass="17390">MVGTLLVQGGDLLVGEVAHGTVRGPMEVLDGVGELGEGVGEFHPAAGGEGGEDGGLRGGTLGPDLDRVVLRATGEDDAGGVLLHDLGVGAPGEGQGLSDDAVLGLAPPLTVGRQHDPPVVGQDLGGDIVYVDLALVDRDGRQAVVGAHRVDLSRVQRLVGGFDGLTLPKYAAR</sequence>
<dbReference type="AlphaFoldDB" id="A0A7W7RBL9"/>
<reference evidence="1 2" key="1">
    <citation type="submission" date="2020-08" db="EMBL/GenBank/DDBJ databases">
        <title>Sequencing the genomes of 1000 actinobacteria strains.</title>
        <authorList>
            <person name="Klenk H.-P."/>
        </authorList>
    </citation>
    <scope>NUCLEOTIDE SEQUENCE [LARGE SCALE GENOMIC DNA]</scope>
    <source>
        <strain evidence="1 2">DSM 41654</strain>
    </source>
</reference>
<gene>
    <name evidence="1" type="ORF">FHR34_008099</name>
</gene>
<proteinExistence type="predicted"/>
<evidence type="ECO:0000313" key="2">
    <source>
        <dbReference type="Proteomes" id="UP000540506"/>
    </source>
</evidence>
<dbReference type="EMBL" id="JACHJV010000003">
    <property type="protein sequence ID" value="MBB4929002.1"/>
    <property type="molecule type" value="Genomic_DNA"/>
</dbReference>
<accession>A0A7W7RBL9</accession>
<dbReference type="RefSeq" id="WP_184946754.1">
    <property type="nucleotide sequence ID" value="NZ_JACHJV010000003.1"/>
</dbReference>
<keyword evidence="2" id="KW-1185">Reference proteome</keyword>
<protein>
    <submittedName>
        <fullName evidence="1">Uncharacterized protein</fullName>
    </submittedName>
</protein>
<comment type="caution">
    <text evidence="1">The sequence shown here is derived from an EMBL/GenBank/DDBJ whole genome shotgun (WGS) entry which is preliminary data.</text>
</comment>
<name>A0A7W7RBL9_KITKI</name>
<evidence type="ECO:0000313" key="1">
    <source>
        <dbReference type="EMBL" id="MBB4929002.1"/>
    </source>
</evidence>